<gene>
    <name evidence="1" type="ORF">FGL89_03560</name>
</gene>
<sequence length="307" mass="35341">MAPDFFKTSQTTYPTQVAHFDELIANNQLSHLYLFVGPSQPKKLAFSRYLAWQIVGDSGLNAIRIEKNEHPDVKITQPSLPKSGHGTRRVWKVEQIRNLTPDFVTTTQESQRKVFVFDAVETLSGASGNALLKFIEEPAGPQLIVMLAENVNDVLKTIQSRAQIVHLLPEIPIDDSDDIVDNDWRKKTQLLLFKWFELMMQRRIESFAYVQLQLIDQLKEEKQQELFLEWLHQLSRDTVVFGQVPDEQLMFPKLVGLYKTLLQHYTNQQLVQASDAIFSDDHLRKINVSLQTRLEKIVLDTTLALGE</sequence>
<dbReference type="PANTHER" id="PTHR11669:SF8">
    <property type="entry name" value="DNA POLYMERASE III SUBUNIT DELTA"/>
    <property type="match status" value="1"/>
</dbReference>
<dbReference type="EMBL" id="CP042374">
    <property type="protein sequence ID" value="QEA33290.1"/>
    <property type="molecule type" value="Genomic_DNA"/>
</dbReference>
<dbReference type="OMA" id="KSFFCLE"/>
<proteinExistence type="predicted"/>
<accession>A0AAE6M1Y7</accession>
<dbReference type="AlphaFoldDB" id="A0AAE6M1Y7"/>
<dbReference type="Gene3D" id="3.40.50.300">
    <property type="entry name" value="P-loop containing nucleotide triphosphate hydrolases"/>
    <property type="match status" value="1"/>
</dbReference>
<organism evidence="1 2">
    <name type="scientific">Leuconostoc carnosum</name>
    <dbReference type="NCBI Taxonomy" id="1252"/>
    <lineage>
        <taxon>Bacteria</taxon>
        <taxon>Bacillati</taxon>
        <taxon>Bacillota</taxon>
        <taxon>Bacilli</taxon>
        <taxon>Lactobacillales</taxon>
        <taxon>Lactobacillaceae</taxon>
        <taxon>Leuconostoc</taxon>
    </lineage>
</organism>
<dbReference type="SUPFAM" id="SSF52540">
    <property type="entry name" value="P-loop containing nucleoside triphosphate hydrolases"/>
    <property type="match status" value="1"/>
</dbReference>
<evidence type="ECO:0000313" key="2">
    <source>
        <dbReference type="Proteomes" id="UP000321332"/>
    </source>
</evidence>
<evidence type="ECO:0000313" key="1">
    <source>
        <dbReference type="EMBL" id="QEA33290.1"/>
    </source>
</evidence>
<protein>
    <submittedName>
        <fullName evidence="1">DNA polymerase III subunit delta</fullName>
    </submittedName>
</protein>
<dbReference type="InterPro" id="IPR027417">
    <property type="entry name" value="P-loop_NTPase"/>
</dbReference>
<dbReference type="PANTHER" id="PTHR11669">
    <property type="entry name" value="REPLICATION FACTOR C / DNA POLYMERASE III GAMMA-TAU SUBUNIT"/>
    <property type="match status" value="1"/>
</dbReference>
<dbReference type="InterPro" id="IPR050238">
    <property type="entry name" value="DNA_Rep/Repair_Clamp_Loader"/>
</dbReference>
<dbReference type="RefSeq" id="WP_014973767.1">
    <property type="nucleotide sequence ID" value="NZ_BPKR01000007.1"/>
</dbReference>
<dbReference type="GeneID" id="61186808"/>
<dbReference type="Proteomes" id="UP000321332">
    <property type="component" value="Chromosome"/>
</dbReference>
<dbReference type="GO" id="GO:0006261">
    <property type="term" value="P:DNA-templated DNA replication"/>
    <property type="evidence" value="ECO:0007669"/>
    <property type="project" value="TreeGrafter"/>
</dbReference>
<dbReference type="Pfam" id="PF13177">
    <property type="entry name" value="DNA_pol3_delta2"/>
    <property type="match status" value="1"/>
</dbReference>
<reference evidence="1 2" key="1">
    <citation type="submission" date="2019-06" db="EMBL/GenBank/DDBJ databases">
        <title>Genome analyses of bacteria isolated from kimchi.</title>
        <authorList>
            <person name="Lee S."/>
            <person name="Ahn S."/>
            <person name="Roh S."/>
        </authorList>
    </citation>
    <scope>NUCLEOTIDE SEQUENCE [LARGE SCALE GENOMIC DNA]</scope>
    <source>
        <strain evidence="1 2">CBA3620</strain>
    </source>
</reference>
<name>A0AAE6M1Y7_LEUCA</name>